<feature type="region of interest" description="Disordered" evidence="1">
    <location>
        <begin position="375"/>
        <end position="398"/>
    </location>
</feature>
<dbReference type="GO" id="GO:0004523">
    <property type="term" value="F:RNA-DNA hybrid ribonuclease activity"/>
    <property type="evidence" value="ECO:0007669"/>
    <property type="project" value="InterPro"/>
</dbReference>
<feature type="domain" description="RNase H type-1" evidence="2">
    <location>
        <begin position="102"/>
        <end position="175"/>
    </location>
</feature>
<accession>A0A835I061</accession>
<evidence type="ECO:0000256" key="1">
    <source>
        <dbReference type="SAM" id="MobiDB-lite"/>
    </source>
</evidence>
<dbReference type="EMBL" id="JADFTS010000004">
    <property type="protein sequence ID" value="KAF9608249.1"/>
    <property type="molecule type" value="Genomic_DNA"/>
</dbReference>
<dbReference type="SUPFAM" id="SSF53098">
    <property type="entry name" value="Ribonuclease H-like"/>
    <property type="match status" value="1"/>
</dbReference>
<protein>
    <recommendedName>
        <fullName evidence="2">RNase H type-1 domain-containing protein</fullName>
    </recommendedName>
</protein>
<dbReference type="Proteomes" id="UP000631114">
    <property type="component" value="Unassembled WGS sequence"/>
</dbReference>
<dbReference type="Gene3D" id="3.30.420.10">
    <property type="entry name" value="Ribonuclease H-like superfamily/Ribonuclease H"/>
    <property type="match status" value="1"/>
</dbReference>
<dbReference type="PANTHER" id="PTHR47723">
    <property type="entry name" value="OS05G0353850 PROTEIN"/>
    <property type="match status" value="1"/>
</dbReference>
<dbReference type="InterPro" id="IPR036397">
    <property type="entry name" value="RNaseH_sf"/>
</dbReference>
<dbReference type="PANTHER" id="PTHR47723:SF19">
    <property type="entry name" value="POLYNUCLEOTIDYL TRANSFERASE, RIBONUCLEASE H-LIKE SUPERFAMILY PROTEIN"/>
    <property type="match status" value="1"/>
</dbReference>
<dbReference type="GO" id="GO:0003676">
    <property type="term" value="F:nucleic acid binding"/>
    <property type="evidence" value="ECO:0007669"/>
    <property type="project" value="InterPro"/>
</dbReference>
<sequence length="398" mass="44742">MAKGCSTTIRHMWGAAVVGGMVSLWLHRNKVYFDNTKVDLNFCKKFVSSQVCAAHLSGGHNYNSEREKMVMNGWGANLRLGRAPQIKECQWLLPPEPHIKINTDGSSLGNPGNSGWGSVFQDHLGRIVLTLSKGLGLSTSYWAECCAILESMEMAVTRDWKQVWVETDSKAAIGFCIKQSAMAAEEEVGTLPSMGTMEVYVGRPPWLYKLENPDSVYFSFVKFSTGTYDVLSIGRQWLEQGEVEKPRIEIPPGRSKPVGSWSEQFAYEVGIICRKYAPLAVQNWRKVKKEFKSKVNTMQEHIMNSFDIDIHLPHVETAINKYLGQCLKEYRIKMLEMQTQSLQEGSTPMTEDEIADKVLGTKPGYVMGLGYGMDPLSSSSYNNPEVEDLRRRAEAAER</sequence>
<dbReference type="Pfam" id="PF13456">
    <property type="entry name" value="RVT_3"/>
    <property type="match status" value="1"/>
</dbReference>
<evidence type="ECO:0000313" key="4">
    <source>
        <dbReference type="Proteomes" id="UP000631114"/>
    </source>
</evidence>
<dbReference type="InterPro" id="IPR053151">
    <property type="entry name" value="RNase_H-like"/>
</dbReference>
<name>A0A835I061_9MAGN</name>
<feature type="compositionally biased region" description="Basic and acidic residues" evidence="1">
    <location>
        <begin position="387"/>
        <end position="398"/>
    </location>
</feature>
<dbReference type="AlphaFoldDB" id="A0A835I061"/>
<comment type="caution">
    <text evidence="3">The sequence shown here is derived from an EMBL/GenBank/DDBJ whole genome shotgun (WGS) entry which is preliminary data.</text>
</comment>
<dbReference type="InterPro" id="IPR044730">
    <property type="entry name" value="RNase_H-like_dom_plant"/>
</dbReference>
<dbReference type="InterPro" id="IPR002156">
    <property type="entry name" value="RNaseH_domain"/>
</dbReference>
<gene>
    <name evidence="3" type="ORF">IFM89_008534</name>
</gene>
<organism evidence="3 4">
    <name type="scientific">Coptis chinensis</name>
    <dbReference type="NCBI Taxonomy" id="261450"/>
    <lineage>
        <taxon>Eukaryota</taxon>
        <taxon>Viridiplantae</taxon>
        <taxon>Streptophyta</taxon>
        <taxon>Embryophyta</taxon>
        <taxon>Tracheophyta</taxon>
        <taxon>Spermatophyta</taxon>
        <taxon>Magnoliopsida</taxon>
        <taxon>Ranunculales</taxon>
        <taxon>Ranunculaceae</taxon>
        <taxon>Coptidoideae</taxon>
        <taxon>Coptis</taxon>
    </lineage>
</organism>
<reference evidence="3 4" key="1">
    <citation type="submission" date="2020-10" db="EMBL/GenBank/DDBJ databases">
        <title>The Coptis chinensis genome and diversification of protoberbering-type alkaloids.</title>
        <authorList>
            <person name="Wang B."/>
            <person name="Shu S."/>
            <person name="Song C."/>
            <person name="Liu Y."/>
        </authorList>
    </citation>
    <scope>NUCLEOTIDE SEQUENCE [LARGE SCALE GENOMIC DNA]</scope>
    <source>
        <strain evidence="3">HL-2020</strain>
        <tissue evidence="3">Leaf</tissue>
    </source>
</reference>
<dbReference type="OrthoDB" id="1921870at2759"/>
<dbReference type="CDD" id="cd06222">
    <property type="entry name" value="RNase_H_like"/>
    <property type="match status" value="1"/>
</dbReference>
<evidence type="ECO:0000259" key="2">
    <source>
        <dbReference type="Pfam" id="PF13456"/>
    </source>
</evidence>
<proteinExistence type="predicted"/>
<dbReference type="InterPro" id="IPR012337">
    <property type="entry name" value="RNaseH-like_sf"/>
</dbReference>
<evidence type="ECO:0000313" key="3">
    <source>
        <dbReference type="EMBL" id="KAF9608249.1"/>
    </source>
</evidence>
<keyword evidence="4" id="KW-1185">Reference proteome</keyword>